<accession>W5S6E3</accession>
<dbReference type="EMBL" id="KF740664">
    <property type="protein sequence ID" value="AHH01907.1"/>
    <property type="molecule type" value="Genomic_DNA"/>
</dbReference>
<dbReference type="GeneID" id="18266368"/>
<dbReference type="Pfam" id="PF12937">
    <property type="entry name" value="F-box-like"/>
    <property type="match status" value="1"/>
</dbReference>
<evidence type="ECO:0000259" key="1">
    <source>
        <dbReference type="Pfam" id="PF12937"/>
    </source>
</evidence>
<gene>
    <name evidence="2" type="ORF">pv_340</name>
</gene>
<evidence type="ECO:0000313" key="3">
    <source>
        <dbReference type="Proteomes" id="UP000202176"/>
    </source>
</evidence>
<proteinExistence type="predicted"/>
<name>W5S6E3_9VIRU</name>
<protein>
    <submittedName>
        <fullName evidence="2">Ankyrin-repeat protein</fullName>
    </submittedName>
</protein>
<dbReference type="InterPro" id="IPR001810">
    <property type="entry name" value="F-box_dom"/>
</dbReference>
<feature type="domain" description="F-box" evidence="1">
    <location>
        <begin position="2"/>
        <end position="33"/>
    </location>
</feature>
<dbReference type="PANTHER" id="PTHR46586:SF3">
    <property type="entry name" value="ANKYRIN REPEAT-CONTAINING PROTEIN"/>
    <property type="match status" value="1"/>
</dbReference>
<evidence type="ECO:0000313" key="2">
    <source>
        <dbReference type="EMBL" id="AHH01907.1"/>
    </source>
</evidence>
<dbReference type="InterPro" id="IPR052050">
    <property type="entry name" value="SecEffector_AnkRepeat"/>
</dbReference>
<keyword evidence="3" id="KW-1185">Reference proteome</keyword>
<dbReference type="PANTHER" id="PTHR46586">
    <property type="entry name" value="ANKYRIN REPEAT-CONTAINING PROTEIN"/>
    <property type="match status" value="1"/>
</dbReference>
<dbReference type="Proteomes" id="UP000202176">
    <property type="component" value="Segment"/>
</dbReference>
<reference evidence="2 3" key="1">
    <citation type="journal article" date="2014" name="Proc. Natl. Acad. Sci. U.S.A.">
        <title>Thirty-thousand-year-old distant relative of giant icosahedral DNA viruses with a pandoravirus morphology.</title>
        <authorList>
            <person name="Legendre M."/>
            <person name="Bartoli J."/>
            <person name="Shmakova L."/>
            <person name="Jeudy S."/>
            <person name="Labadie K."/>
            <person name="Adrait A."/>
            <person name="Lescot M."/>
            <person name="Poirot O."/>
            <person name="Bertaux L."/>
            <person name="Bruley C."/>
            <person name="Coute Y."/>
            <person name="Rivkina E."/>
            <person name="Abergel C."/>
            <person name="Claverie J.M."/>
        </authorList>
    </citation>
    <scope>NUCLEOTIDE SEQUENCE [LARGE SCALE GENOMIC DNA]</scope>
    <source>
        <strain evidence="2">P1084-T</strain>
    </source>
</reference>
<dbReference type="KEGG" id="vg:18266368"/>
<sequence length="365" mass="42941">MDFLPEEILVEIFKLSGSCCYNCKFVCRKWFRINSEFNLPQLFEVCLKEQNVSLMDKIPNVERVVCLNRALEICVQNGLFISLEWLLKKEEHLSRSIYPLAAKFNRLDVSKWASKKNISIQSPSQNPYRFALENQNFEMLDWLFNSQCPWEQQCYIPAIASNSVEILNWLEQKGIFNAREFERFPYTAIAPLTEIACGWKSFESLKWLFSRRMYISTQCSYLSSKSRDFQTLDWLKEKSLLDSDKAFTAAYQADDQETINHLQKLGLIPGNSTICVMIEKDLVEEVERTGILLDSIHFLYMLEYDRQEMMKILFKQNNGKIPEDCLKILIQKKRWDIFNWAIREGNVTVEEIKILTCKLSRNSVK</sequence>
<dbReference type="RefSeq" id="YP_009001242.1">
    <property type="nucleotide sequence ID" value="NC_023423.1"/>
</dbReference>
<organism evidence="2 3">
    <name type="scientific">Pithovirus sibericum</name>
    <dbReference type="NCBI Taxonomy" id="1450746"/>
    <lineage>
        <taxon>Viruses</taxon>
        <taxon>Pithoviruses</taxon>
        <taxon>Orthopithovirinae</taxon>
        <taxon>Alphapithovirus</taxon>
        <taxon>Alphapithovirus sibericum</taxon>
    </lineage>
</organism>